<proteinExistence type="predicted"/>
<dbReference type="InterPro" id="IPR013154">
    <property type="entry name" value="ADH-like_N"/>
</dbReference>
<dbReference type="SUPFAM" id="SSF51735">
    <property type="entry name" value="NAD(P)-binding Rossmann-fold domains"/>
    <property type="match status" value="1"/>
</dbReference>
<accession>A0AAD5SII1</accession>
<dbReference type="GO" id="GO:0016491">
    <property type="term" value="F:oxidoreductase activity"/>
    <property type="evidence" value="ECO:0007669"/>
    <property type="project" value="InterPro"/>
</dbReference>
<dbReference type="PANTHER" id="PTHR45033">
    <property type="match status" value="1"/>
</dbReference>
<protein>
    <recommendedName>
        <fullName evidence="1">Enoyl reductase (ER) domain-containing protein</fullName>
    </recommendedName>
</protein>
<dbReference type="InterPro" id="IPR052711">
    <property type="entry name" value="Zinc_ADH-like"/>
</dbReference>
<gene>
    <name evidence="2" type="ORF">HK097_009779</name>
</gene>
<dbReference type="Gene3D" id="3.90.180.10">
    <property type="entry name" value="Medium-chain alcohol dehydrogenases, catalytic domain"/>
    <property type="match status" value="1"/>
</dbReference>
<keyword evidence="3" id="KW-1185">Reference proteome</keyword>
<dbReference type="Gene3D" id="3.40.50.720">
    <property type="entry name" value="NAD(P)-binding Rossmann-like Domain"/>
    <property type="match status" value="1"/>
</dbReference>
<dbReference type="InterPro" id="IPR011032">
    <property type="entry name" value="GroES-like_sf"/>
</dbReference>
<dbReference type="InterPro" id="IPR020843">
    <property type="entry name" value="ER"/>
</dbReference>
<dbReference type="Proteomes" id="UP001212841">
    <property type="component" value="Unassembled WGS sequence"/>
</dbReference>
<dbReference type="EMBL" id="JADGJD010000068">
    <property type="protein sequence ID" value="KAJ3055661.1"/>
    <property type="molecule type" value="Genomic_DNA"/>
</dbReference>
<dbReference type="InterPro" id="IPR036291">
    <property type="entry name" value="NAD(P)-bd_dom_sf"/>
</dbReference>
<dbReference type="SMART" id="SM00829">
    <property type="entry name" value="PKS_ER"/>
    <property type="match status" value="1"/>
</dbReference>
<dbReference type="Pfam" id="PF08240">
    <property type="entry name" value="ADH_N"/>
    <property type="match status" value="1"/>
</dbReference>
<dbReference type="AlphaFoldDB" id="A0AAD5SII1"/>
<name>A0AAD5SII1_9FUNG</name>
<dbReference type="SUPFAM" id="SSF50129">
    <property type="entry name" value="GroES-like"/>
    <property type="match status" value="1"/>
</dbReference>
<sequence length="354" mass="38352">MSNIQFRTNFDGIPHLRSEHTQTPLPEPCHGQVLVKIHSVSLNYRDLEVVEGRYSHHKGGMHTDHPICPCSDMSGEIVDVGPGVTEWKQGDHVISIFLQAHQSGQVKQPFMATGMGYPLEGVLQQYRVFPASALVRKPAYLSHQEAACLPISSVTAWTALTGLQQVRAGDWVLLQGTGGVSLAGAQIAKAAGARTILLSGSDAKLERAKKELGVDVTINHKTTENWDEKVLEITNGVGVDHILEVGGKTTLLKSFNCIAFGGQISAIGYVSGKEPDPQTPINVNVLALIRNVTFKGILNGGKDKFEDMLKAFEANGIRPVVDKRLKFGEGDVKEAFEYLKSGGHFGKIVIDVVV</sequence>
<evidence type="ECO:0000259" key="1">
    <source>
        <dbReference type="SMART" id="SM00829"/>
    </source>
</evidence>
<comment type="caution">
    <text evidence="2">The sequence shown here is derived from an EMBL/GenBank/DDBJ whole genome shotgun (WGS) entry which is preliminary data.</text>
</comment>
<dbReference type="CDD" id="cd08276">
    <property type="entry name" value="MDR7"/>
    <property type="match status" value="1"/>
</dbReference>
<reference evidence="2" key="1">
    <citation type="submission" date="2020-05" db="EMBL/GenBank/DDBJ databases">
        <title>Phylogenomic resolution of chytrid fungi.</title>
        <authorList>
            <person name="Stajich J.E."/>
            <person name="Amses K."/>
            <person name="Simmons R."/>
            <person name="Seto K."/>
            <person name="Myers J."/>
            <person name="Bonds A."/>
            <person name="Quandt C.A."/>
            <person name="Barry K."/>
            <person name="Liu P."/>
            <person name="Grigoriev I."/>
            <person name="Longcore J.E."/>
            <person name="James T.Y."/>
        </authorList>
    </citation>
    <scope>NUCLEOTIDE SEQUENCE</scope>
    <source>
        <strain evidence="2">JEL0318</strain>
    </source>
</reference>
<dbReference type="InterPro" id="IPR013149">
    <property type="entry name" value="ADH-like_C"/>
</dbReference>
<feature type="domain" description="Enoyl reductase (ER)" evidence="1">
    <location>
        <begin position="12"/>
        <end position="350"/>
    </location>
</feature>
<organism evidence="2 3">
    <name type="scientific">Rhizophlyctis rosea</name>
    <dbReference type="NCBI Taxonomy" id="64517"/>
    <lineage>
        <taxon>Eukaryota</taxon>
        <taxon>Fungi</taxon>
        <taxon>Fungi incertae sedis</taxon>
        <taxon>Chytridiomycota</taxon>
        <taxon>Chytridiomycota incertae sedis</taxon>
        <taxon>Chytridiomycetes</taxon>
        <taxon>Rhizophlyctidales</taxon>
        <taxon>Rhizophlyctidaceae</taxon>
        <taxon>Rhizophlyctis</taxon>
    </lineage>
</organism>
<evidence type="ECO:0000313" key="3">
    <source>
        <dbReference type="Proteomes" id="UP001212841"/>
    </source>
</evidence>
<dbReference type="Pfam" id="PF00107">
    <property type="entry name" value="ADH_zinc_N"/>
    <property type="match status" value="1"/>
</dbReference>
<dbReference type="PANTHER" id="PTHR45033:SF1">
    <property type="entry name" value="OXIDOREDUCTASE (EUROFUNG)"/>
    <property type="match status" value="1"/>
</dbReference>
<evidence type="ECO:0000313" key="2">
    <source>
        <dbReference type="EMBL" id="KAJ3055661.1"/>
    </source>
</evidence>